<evidence type="ECO:0000256" key="11">
    <source>
        <dbReference type="HAMAP-Rule" id="MF_00127"/>
    </source>
</evidence>
<sequence>MKINGIKGVKDILPGEIEKWQWVENIAHKTFARYGFKEIRIPIFESTRLFQRSIGETTDIVEKEMYTFEDKGGDSLTLRPEGTASVVRSFVEHKMYGPGQLSKLYYIGPMFRYERPQAGRFRQFYQIGVEAMGSGNPALDAEVISMLMEFYKELGLKGLQLNLNTLGSGESRVRYREILKAAIKPNLSKLCENCQGRYERNPLRVLDCKNENCGEVAVTLPKIRDNLIEEDLAHFNQVQAYLKSVNLDFIINDRLVRGLDYYGRTTFEVTAEGLGAQNAVCGGGRYDSLVEEFEGPSTPCFGFAMGLERLVSILPEEAIQKIQSRPDVFVVMLGEQAEKAGFKLMQNLRDGGLSVTRDFENGSMKSQLRKANKSNCRFAVILGENEILNKSYQLKNMETGEQSNHPPEFLLQKVSSQ</sequence>
<dbReference type="EC" id="6.1.1.21" evidence="11"/>
<reference evidence="15 16" key="1">
    <citation type="submission" date="2020-02" db="EMBL/GenBank/DDBJ databases">
        <title>Genomic and physiological characterization of two novel Nitrospinaceae genera.</title>
        <authorList>
            <person name="Mueller A.J."/>
            <person name="Jung M.-Y."/>
            <person name="Strachan C.R."/>
            <person name="Herbold C.W."/>
            <person name="Kirkegaard R.H."/>
            <person name="Daims H."/>
        </authorList>
    </citation>
    <scope>NUCLEOTIDE SEQUENCE [LARGE SCALE GENOMIC DNA]</scope>
    <source>
        <strain evidence="15">EB</strain>
    </source>
</reference>
<proteinExistence type="inferred from homology"/>
<keyword evidence="8 11" id="KW-0648">Protein biosynthesis</keyword>
<dbReference type="InterPro" id="IPR033656">
    <property type="entry name" value="HisRS_anticodon"/>
</dbReference>
<feature type="binding site" evidence="12">
    <location>
        <position position="112"/>
    </location>
    <ligand>
        <name>L-histidine</name>
        <dbReference type="ChEBI" id="CHEBI:57595"/>
    </ligand>
</feature>
<dbReference type="InterPro" id="IPR036621">
    <property type="entry name" value="Anticodon-bd_dom_sf"/>
</dbReference>
<comment type="subunit">
    <text evidence="3 11">Homodimer.</text>
</comment>
<dbReference type="EMBL" id="CP048685">
    <property type="protein sequence ID" value="QPJ63275.1"/>
    <property type="molecule type" value="Genomic_DNA"/>
</dbReference>
<keyword evidence="5 11" id="KW-0436">Ligase</keyword>
<dbReference type="GO" id="GO:0006427">
    <property type="term" value="P:histidyl-tRNA aminoacylation"/>
    <property type="evidence" value="ECO:0007669"/>
    <property type="project" value="UniProtKB-UniRule"/>
</dbReference>
<dbReference type="InterPro" id="IPR015807">
    <property type="entry name" value="His-tRNA-ligase"/>
</dbReference>
<dbReference type="CDD" id="cd00773">
    <property type="entry name" value="HisRS-like_core"/>
    <property type="match status" value="1"/>
</dbReference>
<dbReference type="InterPro" id="IPR004516">
    <property type="entry name" value="HisRS/HisZ"/>
</dbReference>
<evidence type="ECO:0000256" key="10">
    <source>
        <dbReference type="ARBA" id="ARBA00047639"/>
    </source>
</evidence>
<feature type="binding site" evidence="12">
    <location>
        <begin position="261"/>
        <end position="262"/>
    </location>
    <ligand>
        <name>L-histidine</name>
        <dbReference type="ChEBI" id="CHEBI:57595"/>
    </ligand>
</feature>
<dbReference type="InterPro" id="IPR045864">
    <property type="entry name" value="aa-tRNA-synth_II/BPL/LPL"/>
</dbReference>
<evidence type="ECO:0000256" key="6">
    <source>
        <dbReference type="ARBA" id="ARBA00022741"/>
    </source>
</evidence>
<evidence type="ECO:0000259" key="14">
    <source>
        <dbReference type="PROSITE" id="PS50862"/>
    </source>
</evidence>
<comment type="catalytic activity">
    <reaction evidence="10 11">
        <text>tRNA(His) + L-histidine + ATP = L-histidyl-tRNA(His) + AMP + diphosphate + H(+)</text>
        <dbReference type="Rhea" id="RHEA:17313"/>
        <dbReference type="Rhea" id="RHEA-COMP:9665"/>
        <dbReference type="Rhea" id="RHEA-COMP:9689"/>
        <dbReference type="ChEBI" id="CHEBI:15378"/>
        <dbReference type="ChEBI" id="CHEBI:30616"/>
        <dbReference type="ChEBI" id="CHEBI:33019"/>
        <dbReference type="ChEBI" id="CHEBI:57595"/>
        <dbReference type="ChEBI" id="CHEBI:78442"/>
        <dbReference type="ChEBI" id="CHEBI:78527"/>
        <dbReference type="ChEBI" id="CHEBI:456215"/>
        <dbReference type="EC" id="6.1.1.21"/>
    </reaction>
</comment>
<dbReference type="PANTHER" id="PTHR43707:SF1">
    <property type="entry name" value="HISTIDINE--TRNA LIGASE, MITOCHONDRIAL-RELATED"/>
    <property type="match status" value="1"/>
</dbReference>
<feature type="domain" description="Aminoacyl-transfer RNA synthetases class-II family profile" evidence="14">
    <location>
        <begin position="23"/>
        <end position="326"/>
    </location>
</feature>
<feature type="binding site" evidence="12">
    <location>
        <position position="257"/>
    </location>
    <ligand>
        <name>L-histidine</name>
        <dbReference type="ChEBI" id="CHEBI:57595"/>
    </ligand>
</feature>
<dbReference type="GO" id="GO:0004821">
    <property type="term" value="F:histidine-tRNA ligase activity"/>
    <property type="evidence" value="ECO:0007669"/>
    <property type="project" value="UniProtKB-UniRule"/>
</dbReference>
<evidence type="ECO:0000256" key="4">
    <source>
        <dbReference type="ARBA" id="ARBA00022490"/>
    </source>
</evidence>
<protein>
    <recommendedName>
        <fullName evidence="11">Histidine--tRNA ligase</fullName>
        <ecNumber evidence="11">6.1.1.21</ecNumber>
    </recommendedName>
    <alternativeName>
        <fullName evidence="11">Histidyl-tRNA synthetase</fullName>
        <shortName evidence="11">HisRS</shortName>
    </alternativeName>
</protein>
<gene>
    <name evidence="11" type="primary">hisS</name>
    <name evidence="15" type="ORF">G3M70_15890</name>
</gene>
<accession>A0A7T0G172</accession>
<dbReference type="SUPFAM" id="SSF52954">
    <property type="entry name" value="Class II aaRS ABD-related"/>
    <property type="match status" value="1"/>
</dbReference>
<evidence type="ECO:0000256" key="3">
    <source>
        <dbReference type="ARBA" id="ARBA00011738"/>
    </source>
</evidence>
<evidence type="ECO:0000256" key="8">
    <source>
        <dbReference type="ARBA" id="ARBA00022917"/>
    </source>
</evidence>
<evidence type="ECO:0000256" key="13">
    <source>
        <dbReference type="SAM" id="MobiDB-lite"/>
    </source>
</evidence>
<dbReference type="AlphaFoldDB" id="A0A7T0G172"/>
<dbReference type="NCBIfam" id="TIGR00442">
    <property type="entry name" value="hisS"/>
    <property type="match status" value="1"/>
</dbReference>
<keyword evidence="6 11" id="KW-0547">Nucleotide-binding</keyword>
<evidence type="ECO:0000313" key="15">
    <source>
        <dbReference type="EMBL" id="QPJ63275.1"/>
    </source>
</evidence>
<evidence type="ECO:0000256" key="1">
    <source>
        <dbReference type="ARBA" id="ARBA00004496"/>
    </source>
</evidence>
<evidence type="ECO:0000256" key="2">
    <source>
        <dbReference type="ARBA" id="ARBA00008226"/>
    </source>
</evidence>
<feature type="binding site" evidence="12">
    <location>
        <position position="126"/>
    </location>
    <ligand>
        <name>L-histidine</name>
        <dbReference type="ChEBI" id="CHEBI:57595"/>
    </ligand>
</feature>
<dbReference type="CDD" id="cd00859">
    <property type="entry name" value="HisRS_anticodon"/>
    <property type="match status" value="1"/>
</dbReference>
<feature type="region of interest" description="Disordered" evidence="13">
    <location>
        <begin position="398"/>
        <end position="417"/>
    </location>
</feature>
<keyword evidence="7 11" id="KW-0067">ATP-binding</keyword>
<dbReference type="HAMAP" id="MF_00127">
    <property type="entry name" value="His_tRNA_synth"/>
    <property type="match status" value="1"/>
</dbReference>
<dbReference type="InterPro" id="IPR041715">
    <property type="entry name" value="HisRS-like_core"/>
</dbReference>
<dbReference type="GO" id="GO:0005737">
    <property type="term" value="C:cytoplasm"/>
    <property type="evidence" value="ECO:0007669"/>
    <property type="project" value="UniProtKB-SubCell"/>
</dbReference>
<organism evidence="15 16">
    <name type="scientific">Candidatus Nitronauta litoralis</name>
    <dbReference type="NCBI Taxonomy" id="2705533"/>
    <lineage>
        <taxon>Bacteria</taxon>
        <taxon>Pseudomonadati</taxon>
        <taxon>Nitrospinota/Tectimicrobiota group</taxon>
        <taxon>Nitrospinota</taxon>
        <taxon>Nitrospinia</taxon>
        <taxon>Nitrospinales</taxon>
        <taxon>Nitrospinaceae</taxon>
        <taxon>Candidatus Nitronauta</taxon>
    </lineage>
</organism>
<evidence type="ECO:0000256" key="9">
    <source>
        <dbReference type="ARBA" id="ARBA00023146"/>
    </source>
</evidence>
<evidence type="ECO:0000256" key="5">
    <source>
        <dbReference type="ARBA" id="ARBA00022598"/>
    </source>
</evidence>
<keyword evidence="9 11" id="KW-0030">Aminoacyl-tRNA synthetase</keyword>
<dbReference type="PROSITE" id="PS50862">
    <property type="entry name" value="AA_TRNA_LIGASE_II"/>
    <property type="match status" value="1"/>
</dbReference>
<dbReference type="KEGG" id="nli:G3M70_15890"/>
<dbReference type="Gene3D" id="3.30.930.10">
    <property type="entry name" value="Bira Bifunctional Protein, Domain 2"/>
    <property type="match status" value="1"/>
</dbReference>
<dbReference type="Pfam" id="PF03129">
    <property type="entry name" value="HGTP_anticodon"/>
    <property type="match status" value="1"/>
</dbReference>
<name>A0A7T0G172_9BACT</name>
<dbReference type="Gene3D" id="3.40.50.800">
    <property type="entry name" value="Anticodon-binding domain"/>
    <property type="match status" value="1"/>
</dbReference>
<dbReference type="Pfam" id="PF13393">
    <property type="entry name" value="tRNA-synt_His"/>
    <property type="match status" value="1"/>
</dbReference>
<comment type="subcellular location">
    <subcellularLocation>
        <location evidence="1 11">Cytoplasm</location>
    </subcellularLocation>
</comment>
<evidence type="ECO:0000256" key="7">
    <source>
        <dbReference type="ARBA" id="ARBA00022840"/>
    </source>
</evidence>
<dbReference type="Proteomes" id="UP000594688">
    <property type="component" value="Chromosome"/>
</dbReference>
<dbReference type="PANTHER" id="PTHR43707">
    <property type="entry name" value="HISTIDYL-TRNA SYNTHETASE"/>
    <property type="match status" value="1"/>
</dbReference>
<comment type="similarity">
    <text evidence="2 11">Belongs to the class-II aminoacyl-tRNA synthetase family.</text>
</comment>
<dbReference type="InterPro" id="IPR004154">
    <property type="entry name" value="Anticodon-bd"/>
</dbReference>
<evidence type="ECO:0000256" key="12">
    <source>
        <dbReference type="PIRSR" id="PIRSR001549-1"/>
    </source>
</evidence>
<feature type="binding site" evidence="12">
    <location>
        <begin position="81"/>
        <end position="83"/>
    </location>
    <ligand>
        <name>L-histidine</name>
        <dbReference type="ChEBI" id="CHEBI:57595"/>
    </ligand>
</feature>
<feature type="binding site" evidence="12">
    <location>
        <position position="130"/>
    </location>
    <ligand>
        <name>L-histidine</name>
        <dbReference type="ChEBI" id="CHEBI:57595"/>
    </ligand>
</feature>
<dbReference type="FunFam" id="3.30.930.10:FF:000005">
    <property type="entry name" value="Histidine--tRNA ligase"/>
    <property type="match status" value="1"/>
</dbReference>
<dbReference type="InterPro" id="IPR006195">
    <property type="entry name" value="aa-tRNA-synth_II"/>
</dbReference>
<dbReference type="GO" id="GO:0005524">
    <property type="term" value="F:ATP binding"/>
    <property type="evidence" value="ECO:0007669"/>
    <property type="project" value="UniProtKB-UniRule"/>
</dbReference>
<dbReference type="PIRSF" id="PIRSF001549">
    <property type="entry name" value="His-tRNA_synth"/>
    <property type="match status" value="1"/>
</dbReference>
<dbReference type="SUPFAM" id="SSF55681">
    <property type="entry name" value="Class II aaRS and biotin synthetases"/>
    <property type="match status" value="1"/>
</dbReference>
<evidence type="ECO:0000313" key="16">
    <source>
        <dbReference type="Proteomes" id="UP000594688"/>
    </source>
</evidence>
<keyword evidence="4 11" id="KW-0963">Cytoplasm</keyword>